<dbReference type="InterPro" id="IPR005790">
    <property type="entry name" value="DNA_polIII_delta"/>
</dbReference>
<dbReference type="InterPro" id="IPR008921">
    <property type="entry name" value="DNA_pol3_clamp-load_cplx_C"/>
</dbReference>
<dbReference type="GO" id="GO:0006261">
    <property type="term" value="P:DNA-templated DNA replication"/>
    <property type="evidence" value="ECO:0007669"/>
    <property type="project" value="TreeGrafter"/>
</dbReference>
<evidence type="ECO:0000313" key="9">
    <source>
        <dbReference type="Proteomes" id="UP000005713"/>
    </source>
</evidence>
<gene>
    <name evidence="8" type="ORF">SSE37_20122</name>
</gene>
<dbReference type="PANTHER" id="PTHR34388">
    <property type="entry name" value="DNA POLYMERASE III SUBUNIT DELTA"/>
    <property type="match status" value="1"/>
</dbReference>
<keyword evidence="5" id="KW-0239">DNA-directed DNA polymerase</keyword>
<evidence type="ECO:0000256" key="6">
    <source>
        <dbReference type="ARBA" id="ARBA00034754"/>
    </source>
</evidence>
<dbReference type="GO" id="GO:0009360">
    <property type="term" value="C:DNA polymerase III complex"/>
    <property type="evidence" value="ECO:0007669"/>
    <property type="project" value="TreeGrafter"/>
</dbReference>
<dbReference type="GO" id="GO:0003887">
    <property type="term" value="F:DNA-directed DNA polymerase activity"/>
    <property type="evidence" value="ECO:0007669"/>
    <property type="project" value="UniProtKB-KW"/>
</dbReference>
<comment type="caution">
    <text evidence="8">The sequence shown here is derived from an EMBL/GenBank/DDBJ whole genome shotgun (WGS) entry which is preliminary data.</text>
</comment>
<dbReference type="InterPro" id="IPR027417">
    <property type="entry name" value="P-loop_NTPase"/>
</dbReference>
<dbReference type="AlphaFoldDB" id="A3JXW2"/>
<keyword evidence="2" id="KW-0808">Transferase</keyword>
<organism evidence="8 9">
    <name type="scientific">Sagittula stellata (strain ATCC 700073 / DSM 11524 / E-37)</name>
    <dbReference type="NCBI Taxonomy" id="388399"/>
    <lineage>
        <taxon>Bacteria</taxon>
        <taxon>Pseudomonadati</taxon>
        <taxon>Pseudomonadota</taxon>
        <taxon>Alphaproteobacteria</taxon>
        <taxon>Rhodobacterales</taxon>
        <taxon>Roseobacteraceae</taxon>
        <taxon>Sagittula</taxon>
    </lineage>
</organism>
<protein>
    <recommendedName>
        <fullName evidence="1">DNA-directed DNA polymerase</fullName>
        <ecNumber evidence="1">2.7.7.7</ecNumber>
    </recommendedName>
</protein>
<dbReference type="SUPFAM" id="SSF48019">
    <property type="entry name" value="post-AAA+ oligomerization domain-like"/>
    <property type="match status" value="1"/>
</dbReference>
<dbReference type="EC" id="2.7.7.7" evidence="1"/>
<dbReference type="OrthoDB" id="9804983at2"/>
<accession>A3JXW2</accession>
<dbReference type="Proteomes" id="UP000005713">
    <property type="component" value="Unassembled WGS sequence"/>
</dbReference>
<evidence type="ECO:0000256" key="5">
    <source>
        <dbReference type="ARBA" id="ARBA00022932"/>
    </source>
</evidence>
<dbReference type="GO" id="GO:0003677">
    <property type="term" value="F:DNA binding"/>
    <property type="evidence" value="ECO:0007669"/>
    <property type="project" value="InterPro"/>
</dbReference>
<dbReference type="NCBIfam" id="TIGR01128">
    <property type="entry name" value="holA"/>
    <property type="match status" value="1"/>
</dbReference>
<dbReference type="RefSeq" id="WP_005855117.1">
    <property type="nucleotide sequence ID" value="NZ_AAYA01000001.1"/>
</dbReference>
<keyword evidence="9" id="KW-1185">Reference proteome</keyword>
<keyword evidence="3" id="KW-0548">Nucleotidyltransferase</keyword>
<comment type="catalytic activity">
    <reaction evidence="7">
        <text>DNA(n) + a 2'-deoxyribonucleoside 5'-triphosphate = DNA(n+1) + diphosphate</text>
        <dbReference type="Rhea" id="RHEA:22508"/>
        <dbReference type="Rhea" id="RHEA-COMP:17339"/>
        <dbReference type="Rhea" id="RHEA-COMP:17340"/>
        <dbReference type="ChEBI" id="CHEBI:33019"/>
        <dbReference type="ChEBI" id="CHEBI:61560"/>
        <dbReference type="ChEBI" id="CHEBI:173112"/>
        <dbReference type="EC" id="2.7.7.7"/>
    </reaction>
</comment>
<reference evidence="8 9" key="1">
    <citation type="submission" date="2006-06" db="EMBL/GenBank/DDBJ databases">
        <authorList>
            <person name="Moran M.A."/>
            <person name="Ferriera S."/>
            <person name="Johnson J."/>
            <person name="Kravitz S."/>
            <person name="Beeson K."/>
            <person name="Sutton G."/>
            <person name="Rogers Y.-H."/>
            <person name="Friedman R."/>
            <person name="Frazier M."/>
            <person name="Venter J.C."/>
        </authorList>
    </citation>
    <scope>NUCLEOTIDE SEQUENCE [LARGE SCALE GENOMIC DNA]</scope>
    <source>
        <strain evidence="8 9">E-37</strain>
    </source>
</reference>
<keyword evidence="4" id="KW-0235">DNA replication</keyword>
<comment type="similarity">
    <text evidence="6">Belongs to the DNA polymerase HolA subunit family.</text>
</comment>
<evidence type="ECO:0000256" key="2">
    <source>
        <dbReference type="ARBA" id="ARBA00022679"/>
    </source>
</evidence>
<proteinExistence type="inferred from homology"/>
<name>A3JXW2_SAGS3</name>
<evidence type="ECO:0000256" key="1">
    <source>
        <dbReference type="ARBA" id="ARBA00012417"/>
    </source>
</evidence>
<dbReference type="Gene3D" id="1.20.272.10">
    <property type="match status" value="1"/>
</dbReference>
<evidence type="ECO:0000256" key="7">
    <source>
        <dbReference type="ARBA" id="ARBA00049244"/>
    </source>
</evidence>
<evidence type="ECO:0000256" key="4">
    <source>
        <dbReference type="ARBA" id="ARBA00022705"/>
    </source>
</evidence>
<dbReference type="EMBL" id="AAYA01000001">
    <property type="protein sequence ID" value="EBA10348.1"/>
    <property type="molecule type" value="Genomic_DNA"/>
</dbReference>
<sequence>MKLTPRDADAFFRKPDPKAAGVLIYGEDTMRVAMKRQELVANLTGPGADEEMRITRLNGAELRRDPAALLDAVKATGFFPGARAVVVEEAGDGVTDALKAALDDWQEGDATIVATGGSLAAKSALRKLFEGSKRAFAAALYNNALTRSEIEAELKRAGISEVGRDAMGALEGLGRDLTPGDFRMTLEKIALYKLDDSAPLSVAEVELNAPASFEADMDDVFHILAEGRTGEIAPVMQRLSGQGVAPVTLLIMGTRHFRMLYTLASAPGGPAQGIGRLRPPVYGPRRDRILRQAQGWRLDRLESALELLMDADLTLRSAGQKAPAFALVERAFVRLAHLARR</sequence>
<dbReference type="PANTHER" id="PTHR34388:SF1">
    <property type="entry name" value="DNA POLYMERASE III SUBUNIT DELTA"/>
    <property type="match status" value="1"/>
</dbReference>
<evidence type="ECO:0000256" key="3">
    <source>
        <dbReference type="ARBA" id="ARBA00022695"/>
    </source>
</evidence>
<evidence type="ECO:0000313" key="8">
    <source>
        <dbReference type="EMBL" id="EBA10348.1"/>
    </source>
</evidence>
<dbReference type="Gene3D" id="3.40.50.300">
    <property type="entry name" value="P-loop containing nucleotide triphosphate hydrolases"/>
    <property type="match status" value="1"/>
</dbReference>
<dbReference type="eggNOG" id="COG1466">
    <property type="taxonomic scope" value="Bacteria"/>
</dbReference>